<gene>
    <name evidence="4" type="ORF">SAMN06265360_14411</name>
</gene>
<keyword evidence="1" id="KW-0233">DNA recombination</keyword>
<dbReference type="Gene3D" id="1.10.443.10">
    <property type="entry name" value="Intergrase catalytic core"/>
    <property type="match status" value="1"/>
</dbReference>
<evidence type="ECO:0000256" key="2">
    <source>
        <dbReference type="SAM" id="MobiDB-lite"/>
    </source>
</evidence>
<dbReference type="InterPro" id="IPR013762">
    <property type="entry name" value="Integrase-like_cat_sf"/>
</dbReference>
<dbReference type="GO" id="GO:0003677">
    <property type="term" value="F:DNA binding"/>
    <property type="evidence" value="ECO:0007669"/>
    <property type="project" value="InterPro"/>
</dbReference>
<dbReference type="GO" id="GO:0006310">
    <property type="term" value="P:DNA recombination"/>
    <property type="evidence" value="ECO:0007669"/>
    <property type="project" value="UniProtKB-KW"/>
</dbReference>
<evidence type="ECO:0000259" key="3">
    <source>
        <dbReference type="PROSITE" id="PS51898"/>
    </source>
</evidence>
<evidence type="ECO:0000313" key="4">
    <source>
        <dbReference type="EMBL" id="SNR95764.1"/>
    </source>
</evidence>
<sequence>HPLEMAPQTPATRPTMPLRRTTSSAISATVVLAELKHRKRKQGTQQVDPRSVVNTMQARMLLEAVPTVGKPGPPLAAFFGALYYAALRPEEAVNLKKVNLSLPTEGWGTIHLEKARPEVGELWTDTRKASEERSLKHRDDHTGRTVPCPPQLTEMLHNHINTFGAAPDGRLFRGARDSGRVPSSTYGRVWRKARRAVFTEEVAAGPLAKRPYDLRHAAVSTWLTGGVEPTRVAKWAGHSVRVLLEVYAKCLDGGEQAARARVEDALRGW</sequence>
<evidence type="ECO:0000256" key="1">
    <source>
        <dbReference type="ARBA" id="ARBA00023172"/>
    </source>
</evidence>
<protein>
    <submittedName>
        <fullName evidence="4">Phage integrase family protein</fullName>
    </submittedName>
</protein>
<proteinExistence type="predicted"/>
<dbReference type="GO" id="GO:0015074">
    <property type="term" value="P:DNA integration"/>
    <property type="evidence" value="ECO:0007669"/>
    <property type="project" value="InterPro"/>
</dbReference>
<feature type="domain" description="Tyr recombinase" evidence="3">
    <location>
        <begin position="47"/>
        <end position="261"/>
    </location>
</feature>
<keyword evidence="5" id="KW-1185">Reference proteome</keyword>
<dbReference type="AlphaFoldDB" id="A0A239AL20"/>
<dbReference type="InterPro" id="IPR011010">
    <property type="entry name" value="DNA_brk_join_enz"/>
</dbReference>
<feature type="region of interest" description="Disordered" evidence="2">
    <location>
        <begin position="1"/>
        <end position="20"/>
    </location>
</feature>
<feature type="non-terminal residue" evidence="4">
    <location>
        <position position="1"/>
    </location>
</feature>
<name>A0A239AL20_9PSEU</name>
<organism evidence="4 5">
    <name type="scientific">Haloechinothrix alba</name>
    <dbReference type="NCBI Taxonomy" id="664784"/>
    <lineage>
        <taxon>Bacteria</taxon>
        <taxon>Bacillati</taxon>
        <taxon>Actinomycetota</taxon>
        <taxon>Actinomycetes</taxon>
        <taxon>Pseudonocardiales</taxon>
        <taxon>Pseudonocardiaceae</taxon>
        <taxon>Haloechinothrix</taxon>
    </lineage>
</organism>
<dbReference type="Proteomes" id="UP000198348">
    <property type="component" value="Unassembled WGS sequence"/>
</dbReference>
<dbReference type="EMBL" id="FZNW01000044">
    <property type="protein sequence ID" value="SNR95764.1"/>
    <property type="molecule type" value="Genomic_DNA"/>
</dbReference>
<dbReference type="SUPFAM" id="SSF56349">
    <property type="entry name" value="DNA breaking-rejoining enzymes"/>
    <property type="match status" value="1"/>
</dbReference>
<accession>A0A239AL20</accession>
<evidence type="ECO:0000313" key="5">
    <source>
        <dbReference type="Proteomes" id="UP000198348"/>
    </source>
</evidence>
<dbReference type="InterPro" id="IPR002104">
    <property type="entry name" value="Integrase_catalytic"/>
</dbReference>
<reference evidence="4 5" key="1">
    <citation type="submission" date="2017-06" db="EMBL/GenBank/DDBJ databases">
        <authorList>
            <person name="Kim H.J."/>
            <person name="Triplett B.A."/>
        </authorList>
    </citation>
    <scope>NUCLEOTIDE SEQUENCE [LARGE SCALE GENOMIC DNA]</scope>
    <source>
        <strain evidence="4 5">DSM 45207</strain>
    </source>
</reference>
<dbReference type="PROSITE" id="PS51898">
    <property type="entry name" value="TYR_RECOMBINASE"/>
    <property type="match status" value="1"/>
</dbReference>